<evidence type="ECO:0000313" key="1">
    <source>
        <dbReference type="EMBL" id="GME78981.1"/>
    </source>
</evidence>
<protein>
    <submittedName>
        <fullName evidence="1">Unnamed protein product</fullName>
    </submittedName>
</protein>
<gene>
    <name evidence="1" type="ORF">Amon02_000370400</name>
</gene>
<evidence type="ECO:0000313" key="2">
    <source>
        <dbReference type="Proteomes" id="UP001165064"/>
    </source>
</evidence>
<accession>A0ACB5T122</accession>
<dbReference type="Proteomes" id="UP001165064">
    <property type="component" value="Unassembled WGS sequence"/>
</dbReference>
<keyword evidence="2" id="KW-1185">Reference proteome</keyword>
<reference evidence="1" key="1">
    <citation type="submission" date="2023-04" db="EMBL/GenBank/DDBJ databases">
        <title>Ambrosiozyma monospora NBRC 10751.</title>
        <authorList>
            <person name="Ichikawa N."/>
            <person name="Sato H."/>
            <person name="Tonouchi N."/>
        </authorList>
    </citation>
    <scope>NUCLEOTIDE SEQUENCE</scope>
    <source>
        <strain evidence="1">NBRC 10751</strain>
    </source>
</reference>
<name>A0ACB5T122_AMBMO</name>
<sequence>MKGIQQAPAIQLTTNAYDSGISSVAEPASSTVELENGNNELGAETIGSGVIIGDDDEIYPEKNIRGWLAVLGAFFGGIPCWGMANSIGVIQTQLLEHELKGVPTTTVSWIFSINVGLTMCCTIFSGAYFDRNGATAPMLVGSCIAVG</sequence>
<dbReference type="EMBL" id="BSXS01002394">
    <property type="protein sequence ID" value="GME78981.1"/>
    <property type="molecule type" value="Genomic_DNA"/>
</dbReference>
<organism evidence="1 2">
    <name type="scientific">Ambrosiozyma monospora</name>
    <name type="common">Yeast</name>
    <name type="synonym">Endomycopsis monosporus</name>
    <dbReference type="NCBI Taxonomy" id="43982"/>
    <lineage>
        <taxon>Eukaryota</taxon>
        <taxon>Fungi</taxon>
        <taxon>Dikarya</taxon>
        <taxon>Ascomycota</taxon>
        <taxon>Saccharomycotina</taxon>
        <taxon>Pichiomycetes</taxon>
        <taxon>Pichiales</taxon>
        <taxon>Pichiaceae</taxon>
        <taxon>Ambrosiozyma</taxon>
    </lineage>
</organism>
<comment type="caution">
    <text evidence="1">The sequence shown here is derived from an EMBL/GenBank/DDBJ whole genome shotgun (WGS) entry which is preliminary data.</text>
</comment>
<proteinExistence type="predicted"/>